<accession>G9FGX5</accession>
<dbReference type="GeneID" id="11541278"/>
<keyword evidence="1" id="KW-1133">Transmembrane helix</keyword>
<organism evidence="2 3">
    <name type="scientific">Rhodococcus phage REQ2</name>
    <dbReference type="NCBI Taxonomy" id="1109713"/>
    <lineage>
        <taxon>Viruses</taxon>
        <taxon>Duplodnaviria</taxon>
        <taxon>Heunggongvirae</taxon>
        <taxon>Uroviricota</taxon>
        <taxon>Caudoviricetes</taxon>
        <taxon>Caudoviricetes incertae sedis</taxon>
        <taxon>Melbournevirus</taxon>
        <taxon>Melbournevirus REQ2</taxon>
    </lineage>
</organism>
<keyword evidence="1" id="KW-0472">Membrane</keyword>
<evidence type="ECO:0000256" key="1">
    <source>
        <dbReference type="SAM" id="Phobius"/>
    </source>
</evidence>
<dbReference type="KEGG" id="vg:11541278"/>
<dbReference type="Proteomes" id="UP000005427">
    <property type="component" value="Segment"/>
</dbReference>
<dbReference type="EMBL" id="JN116823">
    <property type="protein sequence ID" value="AEV51886.1"/>
    <property type="molecule type" value="Genomic_DNA"/>
</dbReference>
<protein>
    <submittedName>
        <fullName evidence="2">Putative membrane protein</fullName>
    </submittedName>
</protein>
<evidence type="ECO:0000313" key="3">
    <source>
        <dbReference type="Proteomes" id="UP000005427"/>
    </source>
</evidence>
<proteinExistence type="predicted"/>
<sequence length="52" mass="5790">MNKYTAGLGIVAAIAVVFYLTDVPAWAWIFPALLLIINIAMIVRARSIDTRR</sequence>
<reference evidence="2 3" key="1">
    <citation type="submission" date="2011-06" db="EMBL/GenBank/DDBJ databases">
        <title>Two lysogenic phages can combine to generate a single lytic phage.</title>
        <authorList>
            <person name="Petrovski S."/>
        </authorList>
    </citation>
    <scope>NUCLEOTIDE SEQUENCE [LARGE SCALE GENOMIC DNA]</scope>
</reference>
<keyword evidence="1" id="KW-0812">Transmembrane</keyword>
<keyword evidence="3" id="KW-1185">Reference proteome</keyword>
<name>G9FGX5_9CAUD</name>
<feature type="transmembrane region" description="Helical" evidence="1">
    <location>
        <begin position="25"/>
        <end position="43"/>
    </location>
</feature>
<dbReference type="RefSeq" id="YP_005087076.1">
    <property type="nucleotide sequence ID" value="NC_016652.1"/>
</dbReference>
<evidence type="ECO:0000313" key="2">
    <source>
        <dbReference type="EMBL" id="AEV51886.1"/>
    </source>
</evidence>